<dbReference type="Proteomes" id="UP000694904">
    <property type="component" value="Chromosome 4"/>
</dbReference>
<proteinExistence type="inferred from homology"/>
<reference evidence="8" key="3">
    <citation type="submission" date="2025-08" db="UniProtKB">
        <authorList>
            <consortium name="RefSeq"/>
        </authorList>
    </citation>
    <scope>IDENTIFICATION</scope>
    <source>
        <tissue evidence="8">Whole organism</tissue>
    </source>
</reference>
<dbReference type="PANTHER" id="PTHR11610">
    <property type="entry name" value="LIPASE"/>
    <property type="match status" value="1"/>
</dbReference>
<dbReference type="PANTHER" id="PTHR11610:SF149">
    <property type="entry name" value="FI01450P-RELATED"/>
    <property type="match status" value="1"/>
</dbReference>
<dbReference type="GeneID" id="108612778"/>
<evidence type="ECO:0000313" key="7">
    <source>
        <dbReference type="Proteomes" id="UP000694904"/>
    </source>
</evidence>
<sequence length="369" mass="41293">MQRIYFSVAIFCLCVSGIYASSIFHWVSTQVGKGINMVFNRGIISKEWTELISNQCIKFAETFNVPKPRSANLTKLKFDYITPCCNYAVPISEAETLWENAIFNLNTKIVFVATGWLTNSRFSFSRDVLQRAYMCRPDINFVVVDTSGYLDMLYMWSVQNTDIIGDYISIGLKKLTDANPSAEIHLIGHSLGAHIMAFAARQYQNLTGRVVDRLTGLDPAKPCFTARARSDALANDIARFVDVIHTNPGLLGEDSPVGHADFYPGGDDPVQNGCIFLECSHSRAVEYFAESVYPDQERNFLASKCDSMKDVHAKACQSPHSVMGYEVDKKARGIYYLEVNSNSPFGKNSIIDSDDVNKECKCRGVMCQF</sequence>
<name>A0ABM1P230_DROAR</name>
<keyword evidence="3" id="KW-0964">Secreted</keyword>
<dbReference type="SUPFAM" id="SSF53474">
    <property type="entry name" value="alpha/beta-Hydrolases"/>
    <property type="match status" value="1"/>
</dbReference>
<keyword evidence="7" id="KW-1185">Reference proteome</keyword>
<dbReference type="InterPro" id="IPR029058">
    <property type="entry name" value="AB_hydrolase_fold"/>
</dbReference>
<organism evidence="7 8">
    <name type="scientific">Drosophila arizonae</name>
    <name type="common">Fruit fly</name>
    <dbReference type="NCBI Taxonomy" id="7263"/>
    <lineage>
        <taxon>Eukaryota</taxon>
        <taxon>Metazoa</taxon>
        <taxon>Ecdysozoa</taxon>
        <taxon>Arthropoda</taxon>
        <taxon>Hexapoda</taxon>
        <taxon>Insecta</taxon>
        <taxon>Pterygota</taxon>
        <taxon>Neoptera</taxon>
        <taxon>Endopterygota</taxon>
        <taxon>Diptera</taxon>
        <taxon>Brachycera</taxon>
        <taxon>Muscomorpha</taxon>
        <taxon>Ephydroidea</taxon>
        <taxon>Drosophilidae</taxon>
        <taxon>Drosophila</taxon>
    </lineage>
</organism>
<evidence type="ECO:0000259" key="6">
    <source>
        <dbReference type="Pfam" id="PF00151"/>
    </source>
</evidence>
<reference evidence="7" key="2">
    <citation type="journal article" date="2016" name="G3 (Bethesda)">
        <title>Genome Evolution in Three Species of Cactophilic Drosophila.</title>
        <authorList>
            <person name="Sanchez-Flores A."/>
            <person name="Penazola F."/>
            <person name="Carpinteyro-Ponce J."/>
            <person name="Nazario-Yepiz N."/>
            <person name="Abreu-Goodger C."/>
            <person name="Machado C.A."/>
            <person name="Markow T.A."/>
        </authorList>
    </citation>
    <scope>NUCLEOTIDE SEQUENCE [LARGE SCALE GENOMIC DNA]</scope>
</reference>
<evidence type="ECO:0000256" key="5">
    <source>
        <dbReference type="RuleBase" id="RU004262"/>
    </source>
</evidence>
<evidence type="ECO:0000256" key="3">
    <source>
        <dbReference type="ARBA" id="ARBA00022525"/>
    </source>
</evidence>
<accession>A0ABM1P230</accession>
<dbReference type="PRINTS" id="PR00821">
    <property type="entry name" value="TAGLIPASE"/>
</dbReference>
<dbReference type="InterPro" id="IPR013818">
    <property type="entry name" value="Lipase"/>
</dbReference>
<gene>
    <name evidence="8" type="primary">LOC108612778</name>
</gene>
<keyword evidence="4" id="KW-0732">Signal</keyword>
<evidence type="ECO:0000256" key="4">
    <source>
        <dbReference type="ARBA" id="ARBA00022729"/>
    </source>
</evidence>
<dbReference type="Gene3D" id="3.40.50.1820">
    <property type="entry name" value="alpha/beta hydrolase"/>
    <property type="match status" value="1"/>
</dbReference>
<evidence type="ECO:0000313" key="8">
    <source>
        <dbReference type="RefSeq" id="XP_017861266.1"/>
    </source>
</evidence>
<dbReference type="RefSeq" id="XP_017861266.1">
    <property type="nucleotide sequence ID" value="XM_018005777.1"/>
</dbReference>
<evidence type="ECO:0000256" key="1">
    <source>
        <dbReference type="ARBA" id="ARBA00004613"/>
    </source>
</evidence>
<evidence type="ECO:0000256" key="2">
    <source>
        <dbReference type="ARBA" id="ARBA00010701"/>
    </source>
</evidence>
<dbReference type="Pfam" id="PF00151">
    <property type="entry name" value="Lipase"/>
    <property type="match status" value="1"/>
</dbReference>
<feature type="domain" description="Lipase" evidence="6">
    <location>
        <begin position="92"/>
        <end position="345"/>
    </location>
</feature>
<protein>
    <submittedName>
        <fullName evidence="8">Phospholipase A1-like</fullName>
    </submittedName>
</protein>
<reference evidence="7" key="1">
    <citation type="journal article" date="1997" name="Nucleic Acids Res.">
        <title>tRNAscan-SE: a program for improved detection of transfer RNA genes in genomic sequence.</title>
        <authorList>
            <person name="Lowe T.M."/>
            <person name="Eddy S.R."/>
        </authorList>
    </citation>
    <scope>NUCLEOTIDE SEQUENCE [LARGE SCALE GENOMIC DNA]</scope>
</reference>
<comment type="subcellular location">
    <subcellularLocation>
        <location evidence="1">Secreted</location>
    </subcellularLocation>
</comment>
<comment type="similarity">
    <text evidence="2 5">Belongs to the AB hydrolase superfamily. Lipase family.</text>
</comment>
<dbReference type="InterPro" id="IPR000734">
    <property type="entry name" value="TAG_lipase"/>
</dbReference>